<evidence type="ECO:0000256" key="3">
    <source>
        <dbReference type="ARBA" id="ARBA00022448"/>
    </source>
</evidence>
<comment type="subcellular location">
    <subcellularLocation>
        <location evidence="1">Cell membrane</location>
        <topology evidence="1">Multi-pass membrane protein</topology>
    </subcellularLocation>
</comment>
<gene>
    <name evidence="9" type="ORF">FHG64_01690</name>
</gene>
<evidence type="ECO:0000256" key="5">
    <source>
        <dbReference type="ARBA" id="ARBA00022692"/>
    </source>
</evidence>
<dbReference type="AlphaFoldDB" id="A0A5B7X0S4"/>
<protein>
    <submittedName>
        <fullName evidence="9">AI-2E family transporter</fullName>
    </submittedName>
</protein>
<evidence type="ECO:0000256" key="7">
    <source>
        <dbReference type="ARBA" id="ARBA00023136"/>
    </source>
</evidence>
<evidence type="ECO:0000256" key="1">
    <source>
        <dbReference type="ARBA" id="ARBA00004651"/>
    </source>
</evidence>
<dbReference type="EMBL" id="CP040812">
    <property type="protein sequence ID" value="QCY68211.1"/>
    <property type="molecule type" value="Genomic_DNA"/>
</dbReference>
<feature type="transmembrane region" description="Helical" evidence="8">
    <location>
        <begin position="63"/>
        <end position="85"/>
    </location>
</feature>
<dbReference type="KEGG" id="afla:FHG64_01690"/>
<evidence type="ECO:0000313" key="10">
    <source>
        <dbReference type="Proteomes" id="UP000309016"/>
    </source>
</evidence>
<keyword evidence="7 8" id="KW-0472">Membrane</keyword>
<name>A0A5B7X0S4_9FLAO</name>
<dbReference type="RefSeq" id="WP_139064787.1">
    <property type="nucleotide sequence ID" value="NZ_CP040812.1"/>
</dbReference>
<keyword evidence="10" id="KW-1185">Reference proteome</keyword>
<organism evidence="9 10">
    <name type="scientific">Antarcticibacterium flavum</name>
    <dbReference type="NCBI Taxonomy" id="2058175"/>
    <lineage>
        <taxon>Bacteria</taxon>
        <taxon>Pseudomonadati</taxon>
        <taxon>Bacteroidota</taxon>
        <taxon>Flavobacteriia</taxon>
        <taxon>Flavobacteriales</taxon>
        <taxon>Flavobacteriaceae</taxon>
        <taxon>Antarcticibacterium</taxon>
    </lineage>
</organism>
<dbReference type="GO" id="GO:0005886">
    <property type="term" value="C:plasma membrane"/>
    <property type="evidence" value="ECO:0007669"/>
    <property type="project" value="UniProtKB-SubCell"/>
</dbReference>
<feature type="transmembrane region" description="Helical" evidence="8">
    <location>
        <begin position="34"/>
        <end position="51"/>
    </location>
</feature>
<accession>A0A5B7X0S4</accession>
<dbReference type="PANTHER" id="PTHR21716">
    <property type="entry name" value="TRANSMEMBRANE PROTEIN"/>
    <property type="match status" value="1"/>
</dbReference>
<keyword evidence="5 8" id="KW-0812">Transmembrane</keyword>
<dbReference type="InterPro" id="IPR002549">
    <property type="entry name" value="AI-2E-like"/>
</dbReference>
<evidence type="ECO:0000256" key="6">
    <source>
        <dbReference type="ARBA" id="ARBA00022989"/>
    </source>
</evidence>
<feature type="transmembrane region" description="Helical" evidence="8">
    <location>
        <begin position="9"/>
        <end position="28"/>
    </location>
</feature>
<reference evidence="9 10" key="1">
    <citation type="submission" date="2019-06" db="EMBL/GenBank/DDBJ databases">
        <title>Complete genome sequence of Antarcticibacterium flavum KCTC 52984T from an Antarctic marine sediment.</title>
        <authorList>
            <person name="Lee Y.M."/>
            <person name="Shin S.C."/>
        </authorList>
    </citation>
    <scope>NUCLEOTIDE SEQUENCE [LARGE SCALE GENOMIC DNA]</scope>
    <source>
        <strain evidence="9 10">KCTC 52984</strain>
    </source>
</reference>
<keyword evidence="6 8" id="KW-1133">Transmembrane helix</keyword>
<keyword evidence="3" id="KW-0813">Transport</keyword>
<proteinExistence type="inferred from homology"/>
<feature type="transmembrane region" description="Helical" evidence="8">
    <location>
        <begin position="207"/>
        <end position="227"/>
    </location>
</feature>
<feature type="transmembrane region" description="Helical" evidence="8">
    <location>
        <begin position="233"/>
        <end position="264"/>
    </location>
</feature>
<evidence type="ECO:0000313" key="9">
    <source>
        <dbReference type="EMBL" id="QCY68211.1"/>
    </source>
</evidence>
<feature type="transmembrane region" description="Helical" evidence="8">
    <location>
        <begin position="271"/>
        <end position="290"/>
    </location>
</feature>
<comment type="similarity">
    <text evidence="2">Belongs to the autoinducer-2 exporter (AI-2E) (TC 2.A.86) family.</text>
</comment>
<evidence type="ECO:0000256" key="8">
    <source>
        <dbReference type="SAM" id="Phobius"/>
    </source>
</evidence>
<evidence type="ECO:0000256" key="2">
    <source>
        <dbReference type="ARBA" id="ARBA00009773"/>
    </source>
</evidence>
<dbReference type="OrthoDB" id="9793390at2"/>
<sequence>MELSRGKSILLTATLFIVGSYFLILSLIKAQGFLAPLVMAIVLALLMIPLAKKIEKTKINRAFASLICTFILFLISLGIFAVLSFQVKNFVDDWEEIKEQMQPKIEQAEEYIYEHTNLSKEDFEEYKEQNNLSTLASSGSSGERAFSFMKKVVDFISNYLLTFIYIFFLINYRNRFKNFFLRLVSKEQQQNARKIIHRTATIVQQYLVGKAFLIVFLSVLYSVGLGFSGVDNFILISFIAAFLSLIPFIGNIIGFMLALVFGFLTTGETTVLIGIIITFTLVQFIESYILEPYVVGDKVNLHPFLVILAIIAGNMIWGVMGMILAIPVLGILNVILRHVKPLKPFGYLLSTDKQNDKD</sequence>
<keyword evidence="4" id="KW-1003">Cell membrane</keyword>
<dbReference type="PANTHER" id="PTHR21716:SF53">
    <property type="entry name" value="PERMEASE PERM-RELATED"/>
    <property type="match status" value="1"/>
</dbReference>
<feature type="transmembrane region" description="Helical" evidence="8">
    <location>
        <begin position="302"/>
        <end position="335"/>
    </location>
</feature>
<feature type="transmembrane region" description="Helical" evidence="8">
    <location>
        <begin position="155"/>
        <end position="172"/>
    </location>
</feature>
<evidence type="ECO:0000256" key="4">
    <source>
        <dbReference type="ARBA" id="ARBA00022475"/>
    </source>
</evidence>
<dbReference type="Proteomes" id="UP000309016">
    <property type="component" value="Chromosome"/>
</dbReference>
<dbReference type="Pfam" id="PF01594">
    <property type="entry name" value="AI-2E_transport"/>
    <property type="match status" value="1"/>
</dbReference>